<organism evidence="1 2">
    <name type="scientific">Herbiconiux daphne</name>
    <dbReference type="NCBI Taxonomy" id="2970914"/>
    <lineage>
        <taxon>Bacteria</taxon>
        <taxon>Bacillati</taxon>
        <taxon>Actinomycetota</taxon>
        <taxon>Actinomycetes</taxon>
        <taxon>Micrococcales</taxon>
        <taxon>Microbacteriaceae</taxon>
        <taxon>Herbiconiux</taxon>
    </lineage>
</organism>
<evidence type="ECO:0008006" key="3">
    <source>
        <dbReference type="Google" id="ProtNLM"/>
    </source>
</evidence>
<feature type="non-terminal residue" evidence="1">
    <location>
        <position position="1"/>
    </location>
</feature>
<reference evidence="1" key="1">
    <citation type="submission" date="2022-08" db="EMBL/GenBank/DDBJ databases">
        <authorList>
            <person name="Deng Y."/>
            <person name="Han X.-F."/>
            <person name="Zhang Y.-Q."/>
        </authorList>
    </citation>
    <scope>NUCLEOTIDE SEQUENCE</scope>
    <source>
        <strain evidence="1">CPCC 203386</strain>
    </source>
</reference>
<evidence type="ECO:0000313" key="1">
    <source>
        <dbReference type="EMBL" id="MCS5736943.1"/>
    </source>
</evidence>
<evidence type="ECO:0000313" key="2">
    <source>
        <dbReference type="Proteomes" id="UP001165586"/>
    </source>
</evidence>
<dbReference type="Proteomes" id="UP001165586">
    <property type="component" value="Unassembled WGS sequence"/>
</dbReference>
<accession>A0ABT2HAL8</accession>
<keyword evidence="2" id="KW-1185">Reference proteome</keyword>
<protein>
    <recommendedName>
        <fullName evidence="3">Phage tail protein</fullName>
    </recommendedName>
</protein>
<dbReference type="RefSeq" id="WP_259543180.1">
    <property type="nucleotide sequence ID" value="NZ_JANLCJ010000293.1"/>
</dbReference>
<dbReference type="EMBL" id="JANLCJ010000293">
    <property type="protein sequence ID" value="MCS5736943.1"/>
    <property type="molecule type" value="Genomic_DNA"/>
</dbReference>
<gene>
    <name evidence="1" type="ORF">N1032_24770</name>
</gene>
<proteinExistence type="predicted"/>
<sequence length="186" mass="20256">TYSVVSSNGDITISGSVLRGLSVSTTPAVIKAEINVSGSITSETIDVSVNMLFNTRGTSSSNPISNGRYQVTQGDIWTIAIESDVTVPWRVTGYTWQRTSGAGRAVNRIGQYTANPGTNSKQVSIDTSHTRTLDSKLKPLTISDYPFDTIPNEQYCVVSFINDSTSETRSVTVDFPAHFKWSDFSR</sequence>
<name>A0ABT2HAL8_9MICO</name>
<comment type="caution">
    <text evidence="1">The sequence shown here is derived from an EMBL/GenBank/DDBJ whole genome shotgun (WGS) entry which is preliminary data.</text>
</comment>